<reference evidence="1 2" key="1">
    <citation type="journal article" date="2023" name="Elife">
        <title>Identification of key yeast species and microbe-microbe interactions impacting larval growth of Drosophila in the wild.</title>
        <authorList>
            <person name="Mure A."/>
            <person name="Sugiura Y."/>
            <person name="Maeda R."/>
            <person name="Honda K."/>
            <person name="Sakurai N."/>
            <person name="Takahashi Y."/>
            <person name="Watada M."/>
            <person name="Katoh T."/>
            <person name="Gotoh A."/>
            <person name="Gotoh Y."/>
            <person name="Taniguchi I."/>
            <person name="Nakamura K."/>
            <person name="Hayashi T."/>
            <person name="Katayama T."/>
            <person name="Uemura T."/>
            <person name="Hattori Y."/>
        </authorList>
    </citation>
    <scope>NUCLEOTIDE SEQUENCE [LARGE SCALE GENOMIC DNA]</scope>
    <source>
        <strain evidence="1 2">PK-24</strain>
    </source>
</reference>
<dbReference type="Proteomes" id="UP001378960">
    <property type="component" value="Unassembled WGS sequence"/>
</dbReference>
<organism evidence="1 2">
    <name type="scientific">Pichia kluyveri</name>
    <name type="common">Yeast</name>
    <dbReference type="NCBI Taxonomy" id="36015"/>
    <lineage>
        <taxon>Eukaryota</taxon>
        <taxon>Fungi</taxon>
        <taxon>Dikarya</taxon>
        <taxon>Ascomycota</taxon>
        <taxon>Saccharomycotina</taxon>
        <taxon>Pichiomycetes</taxon>
        <taxon>Pichiales</taxon>
        <taxon>Pichiaceae</taxon>
        <taxon>Pichia</taxon>
    </lineage>
</organism>
<comment type="caution">
    <text evidence="1">The sequence shown here is derived from an EMBL/GenBank/DDBJ whole genome shotgun (WGS) entry which is preliminary data.</text>
</comment>
<gene>
    <name evidence="1" type="ORF">DAPK24_006880</name>
</gene>
<accession>A0AAV5QZD8</accession>
<protein>
    <submittedName>
        <fullName evidence="1">Uncharacterized protein</fullName>
    </submittedName>
</protein>
<proteinExistence type="predicted"/>
<dbReference type="AlphaFoldDB" id="A0AAV5QZD8"/>
<sequence>MVTETGKSVIGSFIISDKTCENLDRLVIINVKEDENDETISELMKT</sequence>
<keyword evidence="2" id="KW-1185">Reference proteome</keyword>
<dbReference type="EMBL" id="BTGB01000001">
    <property type="protein sequence ID" value="GMM44113.1"/>
    <property type="molecule type" value="Genomic_DNA"/>
</dbReference>
<evidence type="ECO:0000313" key="2">
    <source>
        <dbReference type="Proteomes" id="UP001378960"/>
    </source>
</evidence>
<name>A0AAV5QZD8_PICKL</name>
<evidence type="ECO:0000313" key="1">
    <source>
        <dbReference type="EMBL" id="GMM44113.1"/>
    </source>
</evidence>